<evidence type="ECO:0000313" key="2">
    <source>
        <dbReference type="EMBL" id="CAH2065143.1"/>
    </source>
</evidence>
<dbReference type="Proteomes" id="UP000836841">
    <property type="component" value="Chromosome 5"/>
</dbReference>
<feature type="region of interest" description="Disordered" evidence="1">
    <location>
        <begin position="178"/>
        <end position="224"/>
    </location>
</feature>
<dbReference type="AlphaFoldDB" id="A0AAU9SFC4"/>
<reference evidence="2 3" key="1">
    <citation type="submission" date="2022-03" db="EMBL/GenBank/DDBJ databases">
        <authorList>
            <person name="Nunn A."/>
            <person name="Chopra R."/>
            <person name="Nunn A."/>
            <person name="Contreras Garrido A."/>
        </authorList>
    </citation>
    <scope>NUCLEOTIDE SEQUENCE [LARGE SCALE GENOMIC DNA]</scope>
</reference>
<name>A0AAU9SFC4_THLAR</name>
<feature type="compositionally biased region" description="Polar residues" evidence="1">
    <location>
        <begin position="110"/>
        <end position="121"/>
    </location>
</feature>
<accession>A0AAU9SFC4</accession>
<keyword evidence="3" id="KW-1185">Reference proteome</keyword>
<gene>
    <name evidence="2" type="ORF">TAV2_LOCUS18119</name>
</gene>
<evidence type="ECO:0000313" key="3">
    <source>
        <dbReference type="Proteomes" id="UP000836841"/>
    </source>
</evidence>
<evidence type="ECO:0000256" key="1">
    <source>
        <dbReference type="SAM" id="MobiDB-lite"/>
    </source>
</evidence>
<protein>
    <submittedName>
        <fullName evidence="2">Uncharacterized protein</fullName>
    </submittedName>
</protein>
<proteinExistence type="predicted"/>
<sequence length="224" mass="25290">MESHGRLRNLYQEMTAMAQHMIVNTSNFRSKEAETASLKNQLKDLQRCLESMIHNQNQADTYFNPLGSMPSGFPMYQGSYSPGFLSGYQEPKTKTSLPGFLSSDEAFTSRYGTPSASNFKTKPTRAKPRRQKESEFLANPTKRPTLTSSSSHKSIDDSKKKEKDIGIIEFSMSNLLDTIGQTSRETTPRRQDQTPRISSTQPIEMINHFSDTSSDSYEDSSDEE</sequence>
<feature type="region of interest" description="Disordered" evidence="1">
    <location>
        <begin position="109"/>
        <end position="162"/>
    </location>
</feature>
<feature type="compositionally biased region" description="Basic and acidic residues" evidence="1">
    <location>
        <begin position="153"/>
        <end position="162"/>
    </location>
</feature>
<organism evidence="2 3">
    <name type="scientific">Thlaspi arvense</name>
    <name type="common">Field penny-cress</name>
    <dbReference type="NCBI Taxonomy" id="13288"/>
    <lineage>
        <taxon>Eukaryota</taxon>
        <taxon>Viridiplantae</taxon>
        <taxon>Streptophyta</taxon>
        <taxon>Embryophyta</taxon>
        <taxon>Tracheophyta</taxon>
        <taxon>Spermatophyta</taxon>
        <taxon>Magnoliopsida</taxon>
        <taxon>eudicotyledons</taxon>
        <taxon>Gunneridae</taxon>
        <taxon>Pentapetalae</taxon>
        <taxon>rosids</taxon>
        <taxon>malvids</taxon>
        <taxon>Brassicales</taxon>
        <taxon>Brassicaceae</taxon>
        <taxon>Thlaspideae</taxon>
        <taxon>Thlaspi</taxon>
    </lineage>
</organism>
<dbReference type="EMBL" id="OU466861">
    <property type="protein sequence ID" value="CAH2065143.1"/>
    <property type="molecule type" value="Genomic_DNA"/>
</dbReference>